<accession>A0A7W0CFF4</accession>
<dbReference type="Proteomes" id="UP000530928">
    <property type="component" value="Unassembled WGS sequence"/>
</dbReference>
<dbReference type="EMBL" id="JACDUR010000001">
    <property type="protein sequence ID" value="MBA2890042.1"/>
    <property type="molecule type" value="Genomic_DNA"/>
</dbReference>
<comment type="similarity">
    <text evidence="1">Belongs to the universal stress protein A family.</text>
</comment>
<feature type="domain" description="UspA" evidence="2">
    <location>
        <begin position="54"/>
        <end position="116"/>
    </location>
</feature>
<dbReference type="CDD" id="cd00293">
    <property type="entry name" value="USP-like"/>
    <property type="match status" value="1"/>
</dbReference>
<dbReference type="InterPro" id="IPR014729">
    <property type="entry name" value="Rossmann-like_a/b/a_fold"/>
</dbReference>
<dbReference type="PRINTS" id="PR01438">
    <property type="entry name" value="UNVRSLSTRESS"/>
</dbReference>
<evidence type="ECO:0000256" key="1">
    <source>
        <dbReference type="ARBA" id="ARBA00008791"/>
    </source>
</evidence>
<name>A0A7W0CFF4_9ACTN</name>
<dbReference type="InterPro" id="IPR006016">
    <property type="entry name" value="UspA"/>
</dbReference>
<feature type="domain" description="UspA" evidence="2">
    <location>
        <begin position="4"/>
        <end position="47"/>
    </location>
</feature>
<evidence type="ECO:0000313" key="3">
    <source>
        <dbReference type="EMBL" id="MBA2890042.1"/>
    </source>
</evidence>
<organism evidence="3 4">
    <name type="scientific">Nonomuraea soli</name>
    <dbReference type="NCBI Taxonomy" id="1032476"/>
    <lineage>
        <taxon>Bacteria</taxon>
        <taxon>Bacillati</taxon>
        <taxon>Actinomycetota</taxon>
        <taxon>Actinomycetes</taxon>
        <taxon>Streptosporangiales</taxon>
        <taxon>Streptosporangiaceae</taxon>
        <taxon>Nonomuraea</taxon>
    </lineage>
</organism>
<evidence type="ECO:0000259" key="2">
    <source>
        <dbReference type="Pfam" id="PF00582"/>
    </source>
</evidence>
<dbReference type="PANTHER" id="PTHR46553">
    <property type="entry name" value="ADENINE NUCLEOTIDE ALPHA HYDROLASES-LIKE SUPERFAMILY PROTEIN"/>
    <property type="match status" value="1"/>
</dbReference>
<reference evidence="3 4" key="1">
    <citation type="submission" date="2020-07" db="EMBL/GenBank/DDBJ databases">
        <title>Genomic Encyclopedia of Type Strains, Phase IV (KMG-IV): sequencing the most valuable type-strain genomes for metagenomic binning, comparative biology and taxonomic classification.</title>
        <authorList>
            <person name="Goeker M."/>
        </authorList>
    </citation>
    <scope>NUCLEOTIDE SEQUENCE [LARGE SCALE GENOMIC DNA]</scope>
    <source>
        <strain evidence="3 4">DSM 45533</strain>
    </source>
</reference>
<dbReference type="Pfam" id="PF00582">
    <property type="entry name" value="Usp"/>
    <property type="match status" value="2"/>
</dbReference>
<comment type="caution">
    <text evidence="3">The sequence shown here is derived from an EMBL/GenBank/DDBJ whole genome shotgun (WGS) entry which is preliminary data.</text>
</comment>
<dbReference type="AlphaFoldDB" id="A0A7W0CFF4"/>
<keyword evidence="4" id="KW-1185">Reference proteome</keyword>
<dbReference type="InterPro" id="IPR006015">
    <property type="entry name" value="Universal_stress_UspA"/>
</dbReference>
<dbReference type="PANTHER" id="PTHR46553:SF3">
    <property type="entry name" value="ADENINE NUCLEOTIDE ALPHA HYDROLASES-LIKE SUPERFAMILY PROTEIN"/>
    <property type="match status" value="1"/>
</dbReference>
<gene>
    <name evidence="3" type="ORF">HNR30_001377</name>
</gene>
<dbReference type="SUPFAM" id="SSF52402">
    <property type="entry name" value="Adenine nucleotide alpha hydrolases-like"/>
    <property type="match status" value="1"/>
</dbReference>
<evidence type="ECO:0000313" key="4">
    <source>
        <dbReference type="Proteomes" id="UP000530928"/>
    </source>
</evidence>
<sequence>MRNGRVVVGVDDSAASRAALRWAELKVTRDGGELVIVHVHEPPAVAPYARVRGRSGGVPDIAALVVVGNPVRELIRLAEDAELLVLGSNANTHRDERLGAVLMACLLHAPCPVVVVSPQPADDPAQRSLSALPAASLR</sequence>
<dbReference type="Gene3D" id="3.40.50.620">
    <property type="entry name" value="HUPs"/>
    <property type="match status" value="2"/>
</dbReference>
<proteinExistence type="inferred from homology"/>
<protein>
    <submittedName>
        <fullName evidence="3">Nucleotide-binding universal stress UspA family protein</fullName>
    </submittedName>
</protein>
<dbReference type="RefSeq" id="WP_181608770.1">
    <property type="nucleotide sequence ID" value="NZ_BAABAM010000001.1"/>
</dbReference>